<keyword evidence="3" id="KW-1185">Reference proteome</keyword>
<dbReference type="EMBL" id="JBJKFK010000147">
    <property type="protein sequence ID" value="KAL3319310.1"/>
    <property type="molecule type" value="Genomic_DNA"/>
</dbReference>
<protein>
    <submittedName>
        <fullName evidence="2">Uncharacterized protein</fullName>
    </submittedName>
</protein>
<sequence>MIFRPRTRKSSMPISMEAGRKDDELGDLIYTHQAAQLYDESFRRLPQRLQLVKPIDGSQALERWQKLAAPSSLANALFEEPLHGITARGSGPVSHRNENVTFPLENLPVAPLSFPKLILRKRIKLPSVRASRISHMTVGFAYPLFIFLFKS</sequence>
<keyword evidence="1" id="KW-1133">Transmembrane helix</keyword>
<evidence type="ECO:0000313" key="3">
    <source>
        <dbReference type="Proteomes" id="UP001626550"/>
    </source>
</evidence>
<feature type="transmembrane region" description="Helical" evidence="1">
    <location>
        <begin position="130"/>
        <end position="149"/>
    </location>
</feature>
<dbReference type="Proteomes" id="UP001626550">
    <property type="component" value="Unassembled WGS sequence"/>
</dbReference>
<keyword evidence="1" id="KW-0472">Membrane</keyword>
<evidence type="ECO:0000256" key="1">
    <source>
        <dbReference type="SAM" id="Phobius"/>
    </source>
</evidence>
<gene>
    <name evidence="2" type="ORF">Ciccas_002013</name>
</gene>
<evidence type="ECO:0000313" key="2">
    <source>
        <dbReference type="EMBL" id="KAL3319310.1"/>
    </source>
</evidence>
<reference evidence="2 3" key="1">
    <citation type="submission" date="2024-11" db="EMBL/GenBank/DDBJ databases">
        <title>Adaptive evolution of stress response genes in parasites aligns with host niche diversity.</title>
        <authorList>
            <person name="Hahn C."/>
            <person name="Resl P."/>
        </authorList>
    </citation>
    <scope>NUCLEOTIDE SEQUENCE [LARGE SCALE GENOMIC DNA]</scope>
    <source>
        <strain evidence="2">EGGRZ-B1_66</strain>
        <tissue evidence="2">Body</tissue>
    </source>
</reference>
<proteinExistence type="predicted"/>
<accession>A0ABD2QIN2</accession>
<name>A0ABD2QIN2_9PLAT</name>
<comment type="caution">
    <text evidence="2">The sequence shown here is derived from an EMBL/GenBank/DDBJ whole genome shotgun (WGS) entry which is preliminary data.</text>
</comment>
<organism evidence="2 3">
    <name type="scientific">Cichlidogyrus casuarinus</name>
    <dbReference type="NCBI Taxonomy" id="1844966"/>
    <lineage>
        <taxon>Eukaryota</taxon>
        <taxon>Metazoa</taxon>
        <taxon>Spiralia</taxon>
        <taxon>Lophotrochozoa</taxon>
        <taxon>Platyhelminthes</taxon>
        <taxon>Monogenea</taxon>
        <taxon>Monopisthocotylea</taxon>
        <taxon>Dactylogyridea</taxon>
        <taxon>Ancyrocephalidae</taxon>
        <taxon>Cichlidogyrus</taxon>
    </lineage>
</organism>
<keyword evidence="1" id="KW-0812">Transmembrane</keyword>
<dbReference type="AlphaFoldDB" id="A0ABD2QIN2"/>